<sequence>MQEDIGFVISTSNIDEYSVLLDIFLRKGGRIVGVCNAATAAFYRALKGSLIEVQLYSAASNNKLSKFYIQNSKSILGRSKYSCCFQIVLEMLDVVLVQKIEAVSLWMCLQWIHRCINSDNLTFKYMVKLHIIFEIELMNFLGETDVFQHISEKLALEYHNASSYDCESLNSRAIYSAALSREDYIAVTSFTDAALQRYDKSVKNIRKTLIFMRDFNEKN</sequence>
<gene>
    <name evidence="1" type="ORF">Fsol_00334</name>
</gene>
<proteinExistence type="predicted"/>
<dbReference type="RefSeq" id="WP_108673167.1">
    <property type="nucleotide sequence ID" value="NZ_CP025989.1"/>
</dbReference>
<dbReference type="EMBL" id="CP025989">
    <property type="protein sequence ID" value="AWD33132.1"/>
    <property type="molecule type" value="Genomic_DNA"/>
</dbReference>
<dbReference type="Proteomes" id="UP000244519">
    <property type="component" value="Chromosome"/>
</dbReference>
<accession>A0A2U8BS17</accession>
<dbReference type="AlphaFoldDB" id="A0A2U8BS17"/>
<dbReference type="KEGG" id="fso:Fsol_00334"/>
<organism evidence="1 2">
    <name type="scientific">Candidatus Fokinia solitaria</name>
    <dbReference type="NCBI Taxonomy" id="1802984"/>
    <lineage>
        <taxon>Bacteria</taxon>
        <taxon>Pseudomonadati</taxon>
        <taxon>Pseudomonadota</taxon>
        <taxon>Alphaproteobacteria</taxon>
        <taxon>Rickettsiales</taxon>
        <taxon>Candidatus Midichloriaceae</taxon>
        <taxon>Candidatus Fokinia</taxon>
    </lineage>
</organism>
<reference evidence="1 2" key="1">
    <citation type="journal article" date="2018" name="Genome Biol. Evol.">
        <title>The Genome Sequence of "Candidatus Fokinia solitaria": Insights on Reductive Evolution in Rickettsiales.</title>
        <authorList>
            <person name="Floriano A.M."/>
            <person name="Castelli M."/>
            <person name="Krenek S."/>
            <person name="Berendonk T.U."/>
            <person name="Bazzocchi C."/>
            <person name="Petroni G."/>
            <person name="Sassera D."/>
        </authorList>
    </citation>
    <scope>NUCLEOTIDE SEQUENCE [LARGE SCALE GENOMIC DNA]</scope>
    <source>
        <strain evidence="1">Rio ETE_ALG 3VII</strain>
    </source>
</reference>
<evidence type="ECO:0000313" key="2">
    <source>
        <dbReference type="Proteomes" id="UP000244519"/>
    </source>
</evidence>
<evidence type="ECO:0008006" key="3">
    <source>
        <dbReference type="Google" id="ProtNLM"/>
    </source>
</evidence>
<protein>
    <recommendedName>
        <fullName evidence="3">DNA repair protein RecO</fullName>
    </recommendedName>
</protein>
<name>A0A2U8BS17_9RICK</name>
<evidence type="ECO:0000313" key="1">
    <source>
        <dbReference type="EMBL" id="AWD33132.1"/>
    </source>
</evidence>
<keyword evidence="2" id="KW-1185">Reference proteome</keyword>